<keyword evidence="8" id="KW-0067">ATP-binding</keyword>
<dbReference type="SUPFAM" id="SSF52540">
    <property type="entry name" value="P-loop containing nucleoside triphosphate hydrolases"/>
    <property type="match status" value="1"/>
</dbReference>
<keyword evidence="9" id="KW-0460">Magnesium</keyword>
<dbReference type="HOGENOM" id="CLU_087829_2_0_4"/>
<accession>V8QPV4</accession>
<evidence type="ECO:0000256" key="6">
    <source>
        <dbReference type="ARBA" id="ARBA00022723"/>
    </source>
</evidence>
<gene>
    <name evidence="11" type="ORF">W822_19040</name>
</gene>
<proteinExistence type="inferred from homology"/>
<dbReference type="PATRIC" id="fig|1424334.3.peg.3827"/>
<evidence type="ECO:0000256" key="8">
    <source>
        <dbReference type="ARBA" id="ARBA00022840"/>
    </source>
</evidence>
<evidence type="ECO:0000256" key="7">
    <source>
        <dbReference type="ARBA" id="ARBA00022741"/>
    </source>
</evidence>
<dbReference type="STRING" id="1424334.W822_19040"/>
<comment type="caution">
    <text evidence="11">The sequence shown here is derived from an EMBL/GenBank/DDBJ whole genome shotgun (WGS) entry which is preliminary data.</text>
</comment>
<dbReference type="PANTHER" id="PTHR33540">
    <property type="entry name" value="TRNA THREONYLCARBAMOYLADENOSINE BIOSYNTHESIS PROTEIN TSAE"/>
    <property type="match status" value="1"/>
</dbReference>
<dbReference type="GO" id="GO:0005524">
    <property type="term" value="F:ATP binding"/>
    <property type="evidence" value="ECO:0007669"/>
    <property type="project" value="UniProtKB-KW"/>
</dbReference>
<evidence type="ECO:0000256" key="2">
    <source>
        <dbReference type="ARBA" id="ARBA00007599"/>
    </source>
</evidence>
<reference evidence="11 12" key="1">
    <citation type="journal article" date="2014" name="Genome Announc.">
        <title>Draft Genome Sequence of Advenella kashmirensis Strain W13003, a Polycyclic Aromatic Hydrocarbon-Degrading Bacterium.</title>
        <authorList>
            <person name="Wang X."/>
            <person name="Jin D."/>
            <person name="Zhou L."/>
            <person name="Wu L."/>
            <person name="An W."/>
            <person name="Zhao L."/>
        </authorList>
    </citation>
    <scope>NUCLEOTIDE SEQUENCE [LARGE SCALE GENOMIC DNA]</scope>
    <source>
        <strain evidence="11 12">W13003</strain>
    </source>
</reference>
<evidence type="ECO:0000256" key="1">
    <source>
        <dbReference type="ARBA" id="ARBA00004496"/>
    </source>
</evidence>
<sequence>MFLSETAPISMSNSDSVAPQALASTSLFLADEAATQALAQQLSAIFSDYFSNSYENNPDENKSARVYLKGDLGAGKTTFVRHFLKVMGVQGRIKSPTYTLLETYNLSSLYLYHFDFYRFTDTDEWLDAGFRENLGENAIVFIEWAEKAGPGLPLPDLELYLIYESAGRTAQFNAFSEKGKTWITQLIHRGTPTSEK</sequence>
<keyword evidence="7" id="KW-0547">Nucleotide-binding</keyword>
<keyword evidence="6" id="KW-0479">Metal-binding</keyword>
<protein>
    <recommendedName>
        <fullName evidence="3">tRNA threonylcarbamoyladenosine biosynthesis protein TsaE</fullName>
    </recommendedName>
    <alternativeName>
        <fullName evidence="10">t(6)A37 threonylcarbamoyladenosine biosynthesis protein TsaE</fullName>
    </alternativeName>
</protein>
<evidence type="ECO:0000256" key="10">
    <source>
        <dbReference type="ARBA" id="ARBA00032441"/>
    </source>
</evidence>
<dbReference type="AlphaFoldDB" id="V8QPV4"/>
<dbReference type="PANTHER" id="PTHR33540:SF2">
    <property type="entry name" value="TRNA THREONYLCARBAMOYLADENOSINE BIOSYNTHESIS PROTEIN TSAE"/>
    <property type="match status" value="1"/>
</dbReference>
<dbReference type="GO" id="GO:0002949">
    <property type="term" value="P:tRNA threonylcarbamoyladenosine modification"/>
    <property type="evidence" value="ECO:0007669"/>
    <property type="project" value="InterPro"/>
</dbReference>
<evidence type="ECO:0000256" key="3">
    <source>
        <dbReference type="ARBA" id="ARBA00019010"/>
    </source>
</evidence>
<comment type="similarity">
    <text evidence="2">Belongs to the TsaE family.</text>
</comment>
<evidence type="ECO:0000256" key="4">
    <source>
        <dbReference type="ARBA" id="ARBA00022490"/>
    </source>
</evidence>
<name>V8QPV4_9BURK</name>
<keyword evidence="12" id="KW-1185">Reference proteome</keyword>
<dbReference type="InterPro" id="IPR027417">
    <property type="entry name" value="P-loop_NTPase"/>
</dbReference>
<dbReference type="Pfam" id="PF02367">
    <property type="entry name" value="TsaE"/>
    <property type="match status" value="1"/>
</dbReference>
<organism evidence="11 12">
    <name type="scientific">Advenella kashmirensis W13003</name>
    <dbReference type="NCBI Taxonomy" id="1424334"/>
    <lineage>
        <taxon>Bacteria</taxon>
        <taxon>Pseudomonadati</taxon>
        <taxon>Pseudomonadota</taxon>
        <taxon>Betaproteobacteria</taxon>
        <taxon>Burkholderiales</taxon>
        <taxon>Alcaligenaceae</taxon>
    </lineage>
</organism>
<dbReference type="EMBL" id="AYXT01000012">
    <property type="protein sequence ID" value="ETF01350.1"/>
    <property type="molecule type" value="Genomic_DNA"/>
</dbReference>
<dbReference type="NCBIfam" id="TIGR00150">
    <property type="entry name" value="T6A_YjeE"/>
    <property type="match status" value="1"/>
</dbReference>
<dbReference type="InterPro" id="IPR003442">
    <property type="entry name" value="T6A_TsaE"/>
</dbReference>
<evidence type="ECO:0000313" key="12">
    <source>
        <dbReference type="Proteomes" id="UP000018733"/>
    </source>
</evidence>
<evidence type="ECO:0000256" key="5">
    <source>
        <dbReference type="ARBA" id="ARBA00022694"/>
    </source>
</evidence>
<dbReference type="GO" id="GO:0005737">
    <property type="term" value="C:cytoplasm"/>
    <property type="evidence" value="ECO:0007669"/>
    <property type="project" value="UniProtKB-SubCell"/>
</dbReference>
<evidence type="ECO:0000313" key="11">
    <source>
        <dbReference type="EMBL" id="ETF01350.1"/>
    </source>
</evidence>
<keyword evidence="5" id="KW-0819">tRNA processing</keyword>
<dbReference type="Proteomes" id="UP000018733">
    <property type="component" value="Unassembled WGS sequence"/>
</dbReference>
<dbReference type="Gene3D" id="3.40.50.300">
    <property type="entry name" value="P-loop containing nucleotide triphosphate hydrolases"/>
    <property type="match status" value="1"/>
</dbReference>
<dbReference type="GO" id="GO:0046872">
    <property type="term" value="F:metal ion binding"/>
    <property type="evidence" value="ECO:0007669"/>
    <property type="project" value="UniProtKB-KW"/>
</dbReference>
<evidence type="ECO:0000256" key="9">
    <source>
        <dbReference type="ARBA" id="ARBA00022842"/>
    </source>
</evidence>
<keyword evidence="4" id="KW-0963">Cytoplasm</keyword>
<comment type="subcellular location">
    <subcellularLocation>
        <location evidence="1">Cytoplasm</location>
    </subcellularLocation>
</comment>
<dbReference type="eggNOG" id="COG0802">
    <property type="taxonomic scope" value="Bacteria"/>
</dbReference>